<keyword evidence="7" id="KW-0080">Bacteriocin transport</keyword>
<dbReference type="InterPro" id="IPR003439">
    <property type="entry name" value="ABC_transporter-like_ATP-bd"/>
</dbReference>
<dbReference type="GO" id="GO:0140359">
    <property type="term" value="F:ABC-type transporter activity"/>
    <property type="evidence" value="ECO:0007669"/>
    <property type="project" value="InterPro"/>
</dbReference>
<dbReference type="Pfam" id="PF00664">
    <property type="entry name" value="ABC_membrane"/>
    <property type="match status" value="1"/>
</dbReference>
<evidence type="ECO:0000259" key="9">
    <source>
        <dbReference type="PROSITE" id="PS50929"/>
    </source>
</evidence>
<feature type="domain" description="Peptidase C39" evidence="10">
    <location>
        <begin position="9"/>
        <end position="128"/>
    </location>
</feature>
<dbReference type="GO" id="GO:0015031">
    <property type="term" value="P:protein transport"/>
    <property type="evidence" value="ECO:0007669"/>
    <property type="project" value="UniProtKB-KW"/>
</dbReference>
<keyword evidence="3" id="KW-0788">Thiol protease</keyword>
<protein>
    <submittedName>
        <fullName evidence="11">Toxin transporter</fullName>
    </submittedName>
</protein>
<feature type="transmembrane region" description="Helical" evidence="8">
    <location>
        <begin position="303"/>
        <end position="321"/>
    </location>
</feature>
<proteinExistence type="predicted"/>
<evidence type="ECO:0000256" key="2">
    <source>
        <dbReference type="ARBA" id="ARBA00022692"/>
    </source>
</evidence>
<evidence type="ECO:0000256" key="8">
    <source>
        <dbReference type="SAM" id="Phobius"/>
    </source>
</evidence>
<feature type="transmembrane region" description="Helical" evidence="8">
    <location>
        <begin position="278"/>
        <end position="297"/>
    </location>
</feature>
<keyword evidence="5 8" id="KW-1133">Transmembrane helix</keyword>
<accession>A0A7R7HZR8</accession>
<dbReference type="InterPro" id="IPR036640">
    <property type="entry name" value="ABC1_TM_sf"/>
</dbReference>
<evidence type="ECO:0000259" key="10">
    <source>
        <dbReference type="PROSITE" id="PS50990"/>
    </source>
</evidence>
<dbReference type="RefSeq" id="WP_203963559.1">
    <property type="nucleotide sequence ID" value="NZ_AP023355.1"/>
</dbReference>
<dbReference type="InterPro" id="IPR017871">
    <property type="entry name" value="ABC_transporter-like_CS"/>
</dbReference>
<evidence type="ECO:0000256" key="5">
    <source>
        <dbReference type="ARBA" id="ARBA00022989"/>
    </source>
</evidence>
<comment type="subcellular location">
    <subcellularLocation>
        <location evidence="1">Cell membrane</location>
        <topology evidence="1">Multi-pass membrane protein</topology>
    </subcellularLocation>
</comment>
<dbReference type="SUPFAM" id="SSF52540">
    <property type="entry name" value="P-loop containing nucleoside triphosphate hydrolases"/>
    <property type="match status" value="1"/>
</dbReference>
<evidence type="ECO:0000256" key="6">
    <source>
        <dbReference type="ARBA" id="ARBA00023136"/>
    </source>
</evidence>
<evidence type="ECO:0000256" key="1">
    <source>
        <dbReference type="ARBA" id="ARBA00004651"/>
    </source>
</evidence>
<dbReference type="Pfam" id="PF03412">
    <property type="entry name" value="Peptidase_C39"/>
    <property type="match status" value="1"/>
</dbReference>
<feature type="transmembrane region" description="Helical" evidence="8">
    <location>
        <begin position="384"/>
        <end position="404"/>
    </location>
</feature>
<evidence type="ECO:0000256" key="4">
    <source>
        <dbReference type="ARBA" id="ARBA00022927"/>
    </source>
</evidence>
<dbReference type="GO" id="GO:0043213">
    <property type="term" value="P:bacteriocin transport"/>
    <property type="evidence" value="ECO:0007669"/>
    <property type="project" value="UniProtKB-KW"/>
</dbReference>
<keyword evidence="3" id="KW-0378">Hydrolase</keyword>
<dbReference type="Gene3D" id="3.90.70.10">
    <property type="entry name" value="Cysteine proteinases"/>
    <property type="match status" value="1"/>
</dbReference>
<gene>
    <name evidence="11" type="ORF">Athai_48310</name>
</gene>
<keyword evidence="4" id="KW-0813">Transport</keyword>
<dbReference type="GO" id="GO:0016887">
    <property type="term" value="F:ATP hydrolysis activity"/>
    <property type="evidence" value="ECO:0007669"/>
    <property type="project" value="InterPro"/>
</dbReference>
<dbReference type="EMBL" id="AP023355">
    <property type="protein sequence ID" value="BCJ37328.1"/>
    <property type="molecule type" value="Genomic_DNA"/>
</dbReference>
<keyword evidence="6 8" id="KW-0472">Membrane</keyword>
<name>A0A7R7HZR8_9ACTN</name>
<feature type="domain" description="ABC transmembrane type-1" evidence="9">
    <location>
        <begin position="164"/>
        <end position="445"/>
    </location>
</feature>
<evidence type="ECO:0000313" key="12">
    <source>
        <dbReference type="Proteomes" id="UP000611640"/>
    </source>
</evidence>
<evidence type="ECO:0000313" key="11">
    <source>
        <dbReference type="EMBL" id="BCJ37328.1"/>
    </source>
</evidence>
<dbReference type="InterPro" id="IPR011527">
    <property type="entry name" value="ABC1_TM_dom"/>
</dbReference>
<feature type="transmembrane region" description="Helical" evidence="8">
    <location>
        <begin position="162"/>
        <end position="183"/>
    </location>
</feature>
<dbReference type="Proteomes" id="UP000611640">
    <property type="component" value="Chromosome"/>
</dbReference>
<dbReference type="InterPro" id="IPR039421">
    <property type="entry name" value="Type_1_exporter"/>
</dbReference>
<dbReference type="GO" id="GO:0034040">
    <property type="term" value="F:ATPase-coupled lipid transmembrane transporter activity"/>
    <property type="evidence" value="ECO:0007669"/>
    <property type="project" value="TreeGrafter"/>
</dbReference>
<dbReference type="GO" id="GO:0005886">
    <property type="term" value="C:plasma membrane"/>
    <property type="evidence" value="ECO:0007669"/>
    <property type="project" value="UniProtKB-SubCell"/>
</dbReference>
<dbReference type="InterPro" id="IPR005074">
    <property type="entry name" value="Peptidase_C39"/>
</dbReference>
<dbReference type="Pfam" id="PF00005">
    <property type="entry name" value="ABC_tran"/>
    <property type="match status" value="1"/>
</dbReference>
<dbReference type="Gene3D" id="3.40.50.300">
    <property type="entry name" value="P-loop containing nucleotide triphosphate hydrolases"/>
    <property type="match status" value="1"/>
</dbReference>
<dbReference type="AlphaFoldDB" id="A0A7R7HZR8"/>
<dbReference type="GO" id="GO:0006508">
    <property type="term" value="P:proteolysis"/>
    <property type="evidence" value="ECO:0007669"/>
    <property type="project" value="InterPro"/>
</dbReference>
<feature type="transmembrane region" description="Helical" evidence="8">
    <location>
        <begin position="203"/>
        <end position="228"/>
    </location>
</feature>
<evidence type="ECO:0000256" key="3">
    <source>
        <dbReference type="ARBA" id="ARBA00022807"/>
    </source>
</evidence>
<keyword evidence="4" id="KW-0653">Protein transport</keyword>
<dbReference type="Gene3D" id="1.20.1560.10">
    <property type="entry name" value="ABC transporter type 1, transmembrane domain"/>
    <property type="match status" value="1"/>
</dbReference>
<dbReference type="SUPFAM" id="SSF90123">
    <property type="entry name" value="ABC transporter transmembrane region"/>
    <property type="match status" value="1"/>
</dbReference>
<dbReference type="InterPro" id="IPR027417">
    <property type="entry name" value="P-loop_NTPase"/>
</dbReference>
<evidence type="ECO:0000256" key="7">
    <source>
        <dbReference type="ARBA" id="ARBA00043264"/>
    </source>
</evidence>
<keyword evidence="3" id="KW-0645">Protease</keyword>
<dbReference type="GO" id="GO:0005524">
    <property type="term" value="F:ATP binding"/>
    <property type="evidence" value="ECO:0007669"/>
    <property type="project" value="InterPro"/>
</dbReference>
<dbReference type="PANTHER" id="PTHR24221">
    <property type="entry name" value="ATP-BINDING CASSETTE SUB-FAMILY B"/>
    <property type="match status" value="1"/>
</dbReference>
<dbReference type="PROSITE" id="PS50990">
    <property type="entry name" value="PEPTIDASE_C39"/>
    <property type="match status" value="1"/>
</dbReference>
<dbReference type="PANTHER" id="PTHR24221:SF654">
    <property type="entry name" value="ATP-BINDING CASSETTE SUB-FAMILY B MEMBER 6"/>
    <property type="match status" value="1"/>
</dbReference>
<dbReference type="GO" id="GO:0008234">
    <property type="term" value="F:cysteine-type peptidase activity"/>
    <property type="evidence" value="ECO:0007669"/>
    <property type="project" value="UniProtKB-KW"/>
</dbReference>
<sequence>MTRVPLRFQLTRTECGAACLAMVLSRYGRDTSVPECRALLGTGRDGVSVSAIAAAAEKAGLAVGIERSDRLPAGPLTGPAIAYLARHHFVVVVRADDRTVSLVDPGVGRQRLPRADFDDQYGGVLLRLSPTDRLQRRRTRWRDAPMVRYLRQFASVPGGRRLIALTVLFAAGLQALGLGIPLLTKLVVDTLVPAHRTDLLPAVGLGIVAVGVAYGGLTLARGLALLGLRALGDRELTHGFVKHLFRLPIGFFLDRGRGDLLMRLSSVSTTRETLSQQLLTMIVDGFLLIGYLVAVVLLSPLYLLPLVPLAVAQALVLAATYRRLRVLAQRELTARSEEQSYLVETLEAVIPLKANGVEERAVAHWRRLFDRYQRAMVRRGRGTAVLGAAQRAVGTLGPLALLWFGAGMVLSGRLSLGAMLAANAVALSILSPLETFAGVGQLYHAVRAQVERLFDVLDTPAEQSGTVRLPAGEPTRITVRGLGFRYHDSQPPILTDVGFDLPAGGKLGVVGRTGSGKSTLGLLLLGLLRPTDGEVRHDGVTVAELDVPDLRSHCGAVLQELTLFNGSIRDNLVLSRPDATDAEVIDAARAAGLHDDVLALPMGYDTLVGEGGTALSAGQRQRIALARALVHRPGCWCWTRPPATWIRRPNARSTPRWRGWR</sequence>
<dbReference type="KEGG" id="atl:Athai_48310"/>
<organism evidence="11 12">
    <name type="scientific">Actinocatenispora thailandica</name>
    <dbReference type="NCBI Taxonomy" id="227318"/>
    <lineage>
        <taxon>Bacteria</taxon>
        <taxon>Bacillati</taxon>
        <taxon>Actinomycetota</taxon>
        <taxon>Actinomycetes</taxon>
        <taxon>Micromonosporales</taxon>
        <taxon>Micromonosporaceae</taxon>
        <taxon>Actinocatenispora</taxon>
    </lineage>
</organism>
<keyword evidence="2 8" id="KW-0812">Transmembrane</keyword>
<reference evidence="11 12" key="1">
    <citation type="submission" date="2020-08" db="EMBL/GenBank/DDBJ databases">
        <title>Whole genome shotgun sequence of Actinocatenispora thailandica NBRC 105041.</title>
        <authorList>
            <person name="Komaki H."/>
            <person name="Tamura T."/>
        </authorList>
    </citation>
    <scope>NUCLEOTIDE SEQUENCE [LARGE SCALE GENOMIC DNA]</scope>
    <source>
        <strain evidence="11 12">NBRC 105041</strain>
    </source>
</reference>
<keyword evidence="12" id="KW-1185">Reference proteome</keyword>
<dbReference type="PROSITE" id="PS50929">
    <property type="entry name" value="ABC_TM1F"/>
    <property type="match status" value="1"/>
</dbReference>
<dbReference type="PROSITE" id="PS00211">
    <property type="entry name" value="ABC_TRANSPORTER_1"/>
    <property type="match status" value="1"/>
</dbReference>